<dbReference type="Pfam" id="PF13174">
    <property type="entry name" value="TPR_6"/>
    <property type="match status" value="1"/>
</dbReference>
<keyword evidence="1" id="KW-0175">Coiled coil</keyword>
<evidence type="ECO:0000313" key="3">
    <source>
        <dbReference type="Proteomes" id="UP001597467"/>
    </source>
</evidence>
<dbReference type="EMBL" id="JBHULM010000011">
    <property type="protein sequence ID" value="MFD2542872.1"/>
    <property type="molecule type" value="Genomic_DNA"/>
</dbReference>
<sequence>MKTSYKIILTLLVAVTLITSCSRKKNTFISRNYHALAARDNTLFNGYNALEEGRENLIQNYTDNYWEILPIERMQVFEEVTLPGQNKNQNFSRAEEKAVKAIQKHGMNIQGKEYNYQIDEAYLLLGKARYFDQRFVPALESFNYILYKYPASNNINQAKVWREKTNIRLENDELAIKNLKRLLEQEELSGQDLADATSILAQAYINTKSLDSAITQIDIAAKVTKSNDERGRYRFIQGQLYNALGDKDSANIAFDRVIDLNRSTPRMYLISAHIEKAKNFDYEQGNKLEFFELLTDLEENRENRPYLDKIYHQIAEYHVKNNSDSLALAYYNKSLRTDSRDKVLKAKNYEIIGDMKFDLAEYKSAGDYYDSTMTNMVQNSKPYRVIKRKRDNLEDVIYYEDIAKNNDSILKLVALPKEDKIAYFEQYIEKLKEAAEKEKERLEAAERKKGLVTTNNNFGNNASGLTGVKGSKGGPLPGQGSSFYFYNTTTVAYGKSEFTKNWGNRKLQDDWRWSSSIKSGVNTAETNPALANASNEEMYDPQFYIDQIPSEEKVVDSITKERNFAYYQLGLIYKEKFKEYPLAISKFTQLLDNNPEENLVLPSKYNLYKIYQLLEEETEADFFKKDIITNYPDSRYATILNNPEAANLEDKNSPETIYKNLYSQFENQKYAEVLSNIDTYITAFEAEEIVSKFELLKATTTGRLYGYEAYKKAINFVALNYANTPEGKQAQKLASSTLPKLSKKQFVSDTLKGNYKVIYKFNTADTEEITSFVKTLNEVNANIAHYDLSTSIDIYDPETTFVVVHGLKSIDGAKGFAFILRDEDRYKITKPSIAISSQNYQIVQIHKNIDDYIKEHQ</sequence>
<comment type="caution">
    <text evidence="2">The sequence shown here is derived from an EMBL/GenBank/DDBJ whole genome shotgun (WGS) entry which is preliminary data.</text>
</comment>
<organism evidence="2 3">
    <name type="scientific">Lacinutrix gracilariae</name>
    <dbReference type="NCBI Taxonomy" id="1747198"/>
    <lineage>
        <taxon>Bacteria</taxon>
        <taxon>Pseudomonadati</taxon>
        <taxon>Bacteroidota</taxon>
        <taxon>Flavobacteriia</taxon>
        <taxon>Flavobacteriales</taxon>
        <taxon>Flavobacteriaceae</taxon>
        <taxon>Lacinutrix</taxon>
    </lineage>
</organism>
<keyword evidence="3" id="KW-1185">Reference proteome</keyword>
<dbReference type="InterPro" id="IPR019734">
    <property type="entry name" value="TPR_rpt"/>
</dbReference>
<feature type="coiled-coil region" evidence="1">
    <location>
        <begin position="162"/>
        <end position="189"/>
    </location>
</feature>
<dbReference type="RefSeq" id="WP_379904190.1">
    <property type="nucleotide sequence ID" value="NZ_JBHULM010000011.1"/>
</dbReference>
<name>A0ABW5K1P6_9FLAO</name>
<evidence type="ECO:0000313" key="2">
    <source>
        <dbReference type="EMBL" id="MFD2542872.1"/>
    </source>
</evidence>
<accession>A0ABW5K1P6</accession>
<dbReference type="Gene3D" id="1.25.40.10">
    <property type="entry name" value="Tetratricopeptide repeat domain"/>
    <property type="match status" value="2"/>
</dbReference>
<evidence type="ECO:0000256" key="1">
    <source>
        <dbReference type="SAM" id="Coils"/>
    </source>
</evidence>
<dbReference type="SUPFAM" id="SSF48452">
    <property type="entry name" value="TPR-like"/>
    <property type="match status" value="1"/>
</dbReference>
<gene>
    <name evidence="2" type="ORF">ACFSSB_11130</name>
</gene>
<proteinExistence type="predicted"/>
<dbReference type="Proteomes" id="UP001597467">
    <property type="component" value="Unassembled WGS sequence"/>
</dbReference>
<feature type="coiled-coil region" evidence="1">
    <location>
        <begin position="421"/>
        <end position="455"/>
    </location>
</feature>
<reference evidence="3" key="1">
    <citation type="journal article" date="2019" name="Int. J. Syst. Evol. Microbiol.">
        <title>The Global Catalogue of Microorganisms (GCM) 10K type strain sequencing project: providing services to taxonomists for standard genome sequencing and annotation.</title>
        <authorList>
            <consortium name="The Broad Institute Genomics Platform"/>
            <consortium name="The Broad Institute Genome Sequencing Center for Infectious Disease"/>
            <person name="Wu L."/>
            <person name="Ma J."/>
        </authorList>
    </citation>
    <scope>NUCLEOTIDE SEQUENCE [LARGE SCALE GENOMIC DNA]</scope>
    <source>
        <strain evidence="3">KCTC 42808</strain>
    </source>
</reference>
<dbReference type="PROSITE" id="PS51257">
    <property type="entry name" value="PROKAR_LIPOPROTEIN"/>
    <property type="match status" value="1"/>
</dbReference>
<dbReference type="InterPro" id="IPR011990">
    <property type="entry name" value="TPR-like_helical_dom_sf"/>
</dbReference>
<dbReference type="SMART" id="SM00028">
    <property type="entry name" value="TPR"/>
    <property type="match status" value="5"/>
</dbReference>
<protein>
    <submittedName>
        <fullName evidence="2">Tetratricopeptide repeat protein</fullName>
    </submittedName>
</protein>